<feature type="region of interest" description="Disordered" evidence="1">
    <location>
        <begin position="32"/>
        <end position="56"/>
    </location>
</feature>
<keyword evidence="3" id="KW-1185">Reference proteome</keyword>
<protein>
    <submittedName>
        <fullName evidence="2">Uncharacterized protein</fullName>
    </submittedName>
</protein>
<evidence type="ECO:0000256" key="1">
    <source>
        <dbReference type="SAM" id="MobiDB-lite"/>
    </source>
</evidence>
<organism evidence="2 3">
    <name type="scientific">Escovopsis weberi</name>
    <dbReference type="NCBI Taxonomy" id="150374"/>
    <lineage>
        <taxon>Eukaryota</taxon>
        <taxon>Fungi</taxon>
        <taxon>Dikarya</taxon>
        <taxon>Ascomycota</taxon>
        <taxon>Pezizomycotina</taxon>
        <taxon>Sordariomycetes</taxon>
        <taxon>Hypocreomycetidae</taxon>
        <taxon>Hypocreales</taxon>
        <taxon>Hypocreaceae</taxon>
        <taxon>Escovopsis</taxon>
    </lineage>
</organism>
<gene>
    <name evidence="2" type="ORF">ESCO_003508</name>
</gene>
<accession>A0A0M9VXE4</accession>
<sequence length="102" mass="10668">MDPGSDTNPPYFDAELELEHAPHAACSPEILHRTPAACEDQDQDRSGDDGSRDAVGHAGCAGASCLPLPSLSAAVGEGTTWSRRVRHFEGGGAGRRGRRLAS</sequence>
<proteinExistence type="predicted"/>
<evidence type="ECO:0000313" key="3">
    <source>
        <dbReference type="Proteomes" id="UP000053831"/>
    </source>
</evidence>
<dbReference type="Proteomes" id="UP000053831">
    <property type="component" value="Unassembled WGS sequence"/>
</dbReference>
<name>A0A0M9VXE4_ESCWE</name>
<dbReference type="AlphaFoldDB" id="A0A0M9VXE4"/>
<reference evidence="2 3" key="1">
    <citation type="submission" date="2015-07" db="EMBL/GenBank/DDBJ databases">
        <title>The genome of the fungus Escovopsis weberi, a specialized disease agent of ant agriculture.</title>
        <authorList>
            <person name="de Man T.J."/>
            <person name="Stajich J.E."/>
            <person name="Kubicek C.P."/>
            <person name="Chenthamara K."/>
            <person name="Atanasova L."/>
            <person name="Druzhinina I.S."/>
            <person name="Birnbaum S."/>
            <person name="Barribeau S.M."/>
            <person name="Teiling C."/>
            <person name="Suen G."/>
            <person name="Currie C."/>
            <person name="Gerardo N.M."/>
        </authorList>
    </citation>
    <scope>NUCLEOTIDE SEQUENCE [LARGE SCALE GENOMIC DNA]</scope>
</reference>
<dbReference type="EMBL" id="LGSR01000002">
    <property type="protein sequence ID" value="KOS23135.1"/>
    <property type="molecule type" value="Genomic_DNA"/>
</dbReference>
<comment type="caution">
    <text evidence="2">The sequence shown here is derived from an EMBL/GenBank/DDBJ whole genome shotgun (WGS) entry which is preliminary data.</text>
</comment>
<evidence type="ECO:0000313" key="2">
    <source>
        <dbReference type="EMBL" id="KOS23135.1"/>
    </source>
</evidence>
<feature type="compositionally biased region" description="Basic and acidic residues" evidence="1">
    <location>
        <begin position="43"/>
        <end position="55"/>
    </location>
</feature>